<evidence type="ECO:0000256" key="1">
    <source>
        <dbReference type="SAM" id="Phobius"/>
    </source>
</evidence>
<keyword evidence="3" id="KW-1185">Reference proteome</keyword>
<protein>
    <submittedName>
        <fullName evidence="2">Uncharacterized protein</fullName>
    </submittedName>
</protein>
<feature type="transmembrane region" description="Helical" evidence="1">
    <location>
        <begin position="98"/>
        <end position="123"/>
    </location>
</feature>
<dbReference type="Proteomes" id="UP000265020">
    <property type="component" value="Unassembled WGS sequence"/>
</dbReference>
<sequence length="165" mass="18822">QDAFLCNKVMLSIYLFICLFFHHNLSTYFLGIIQIIVEKLVDVEFACPCDAITNGYTILFFIAPPFIVVLLMFAYKLKSKSCESCTSGKCLLEALKSATFPAIIWLVIVLLDGCYLACFWTNWSGKYEMIENAAPQRWCKPANSSEILLAKTQLWYSQSQVRNND</sequence>
<dbReference type="OMA" id="VEFACPC"/>
<feature type="transmembrane region" description="Helical" evidence="1">
    <location>
        <begin position="56"/>
        <end position="77"/>
    </location>
</feature>
<accession>A0A3Q2CML5</accession>
<dbReference type="AlphaFoldDB" id="A0A3Q2CML5"/>
<evidence type="ECO:0000313" key="3">
    <source>
        <dbReference type="Proteomes" id="UP000265020"/>
    </source>
</evidence>
<reference evidence="2" key="2">
    <citation type="submission" date="2025-09" db="UniProtKB">
        <authorList>
            <consortium name="Ensembl"/>
        </authorList>
    </citation>
    <scope>IDENTIFICATION</scope>
</reference>
<dbReference type="GeneTree" id="ENSGT00610000087461"/>
<name>A0A3Q2CML5_CYPVA</name>
<reference evidence="2" key="1">
    <citation type="submission" date="2025-08" db="UniProtKB">
        <authorList>
            <consortium name="Ensembl"/>
        </authorList>
    </citation>
    <scope>IDENTIFICATION</scope>
</reference>
<feature type="transmembrane region" description="Helical" evidence="1">
    <location>
        <begin position="12"/>
        <end position="36"/>
    </location>
</feature>
<keyword evidence="1" id="KW-0472">Membrane</keyword>
<proteinExistence type="predicted"/>
<keyword evidence="1" id="KW-1133">Transmembrane helix</keyword>
<keyword evidence="1" id="KW-0812">Transmembrane</keyword>
<organism evidence="2 3">
    <name type="scientific">Cyprinodon variegatus</name>
    <name type="common">Sheepshead minnow</name>
    <dbReference type="NCBI Taxonomy" id="28743"/>
    <lineage>
        <taxon>Eukaryota</taxon>
        <taxon>Metazoa</taxon>
        <taxon>Chordata</taxon>
        <taxon>Craniata</taxon>
        <taxon>Vertebrata</taxon>
        <taxon>Euteleostomi</taxon>
        <taxon>Actinopterygii</taxon>
        <taxon>Neopterygii</taxon>
        <taxon>Teleostei</taxon>
        <taxon>Neoteleostei</taxon>
        <taxon>Acanthomorphata</taxon>
        <taxon>Ovalentaria</taxon>
        <taxon>Atherinomorphae</taxon>
        <taxon>Cyprinodontiformes</taxon>
        <taxon>Cyprinodontidae</taxon>
        <taxon>Cyprinodon</taxon>
    </lineage>
</organism>
<dbReference type="Ensembl" id="ENSCVAT00000004589.1">
    <property type="protein sequence ID" value="ENSCVAP00000006676.1"/>
    <property type="gene ID" value="ENSCVAG00000008260.1"/>
</dbReference>
<evidence type="ECO:0000313" key="2">
    <source>
        <dbReference type="Ensembl" id="ENSCVAP00000006676.1"/>
    </source>
</evidence>